<keyword evidence="6" id="KW-0064">Aspartyl protease</keyword>
<dbReference type="PROSITE" id="PS50158">
    <property type="entry name" value="ZF_CCHC"/>
    <property type="match status" value="1"/>
</dbReference>
<keyword evidence="7" id="KW-0255">Endonuclease</keyword>
<reference evidence="15" key="1">
    <citation type="journal article" date="2022" name="Cell">
        <title>Repeat-based holocentromeres influence genome architecture and karyotype evolution.</title>
        <authorList>
            <person name="Hofstatter P.G."/>
            <person name="Thangavel G."/>
            <person name="Lux T."/>
            <person name="Neumann P."/>
            <person name="Vondrak T."/>
            <person name="Novak P."/>
            <person name="Zhang M."/>
            <person name="Costa L."/>
            <person name="Castellani M."/>
            <person name="Scott A."/>
            <person name="Toegelov H."/>
            <person name="Fuchs J."/>
            <person name="Mata-Sucre Y."/>
            <person name="Dias Y."/>
            <person name="Vanzela A.L.L."/>
            <person name="Huettel B."/>
            <person name="Almeida C.C.S."/>
            <person name="Simkova H."/>
            <person name="Souza G."/>
            <person name="Pedrosa-Harand A."/>
            <person name="Macas J."/>
            <person name="Mayer K.F.X."/>
            <person name="Houben A."/>
            <person name="Marques A."/>
        </authorList>
    </citation>
    <scope>NUCLEOTIDE SEQUENCE</scope>
    <source>
        <strain evidence="15">RhyBre1mFocal</strain>
    </source>
</reference>
<keyword evidence="10" id="KW-0862">Zinc</keyword>
<dbReference type="Gene3D" id="4.10.60.10">
    <property type="entry name" value="Zinc finger, CCHC-type"/>
    <property type="match status" value="1"/>
</dbReference>
<dbReference type="GO" id="GO:0003964">
    <property type="term" value="F:RNA-directed DNA polymerase activity"/>
    <property type="evidence" value="ECO:0007669"/>
    <property type="project" value="UniProtKB-KW"/>
</dbReference>
<dbReference type="GO" id="GO:0004190">
    <property type="term" value="F:aspartic-type endopeptidase activity"/>
    <property type="evidence" value="ECO:0007669"/>
    <property type="project" value="UniProtKB-KW"/>
</dbReference>
<keyword evidence="4" id="KW-0548">Nucleotidyltransferase</keyword>
<dbReference type="Pfam" id="PF00077">
    <property type="entry name" value="RVP"/>
    <property type="match status" value="1"/>
</dbReference>
<evidence type="ECO:0000313" key="16">
    <source>
        <dbReference type="Proteomes" id="UP001151287"/>
    </source>
</evidence>
<dbReference type="Gene3D" id="3.10.10.10">
    <property type="entry name" value="HIV Type 1 Reverse Transcriptase, subunit A, domain 1"/>
    <property type="match status" value="1"/>
</dbReference>
<dbReference type="FunFam" id="3.10.10.10:FF:000007">
    <property type="entry name" value="Retrovirus-related Pol polyprotein from transposon 17.6-like Protein"/>
    <property type="match status" value="1"/>
</dbReference>
<feature type="domain" description="CCHC-type" evidence="13">
    <location>
        <begin position="756"/>
        <end position="772"/>
    </location>
</feature>
<gene>
    <name evidence="15" type="ORF">LUZ63_000659</name>
</gene>
<name>A0A9Q0CVY1_9POAL</name>
<dbReference type="SMART" id="SM00343">
    <property type="entry name" value="ZnF_C2HC"/>
    <property type="match status" value="1"/>
</dbReference>
<keyword evidence="8" id="KW-0378">Hydrolase</keyword>
<dbReference type="SUPFAM" id="SSF57756">
    <property type="entry name" value="Retrovirus zinc finger-like domains"/>
    <property type="match status" value="1"/>
</dbReference>
<dbReference type="InterPro" id="IPR000477">
    <property type="entry name" value="RT_dom"/>
</dbReference>
<evidence type="ECO:0000256" key="6">
    <source>
        <dbReference type="ARBA" id="ARBA00022750"/>
    </source>
</evidence>
<dbReference type="EC" id="2.7.7.49" evidence="1"/>
<feature type="domain" description="Reverse transcriptase" evidence="14">
    <location>
        <begin position="1248"/>
        <end position="1430"/>
    </location>
</feature>
<keyword evidence="10" id="KW-0479">Metal-binding</keyword>
<proteinExistence type="predicted"/>
<accession>A0A9Q0CVY1</accession>
<dbReference type="Gene3D" id="3.30.420.10">
    <property type="entry name" value="Ribonuclease H-like superfamily/Ribonuclease H"/>
    <property type="match status" value="1"/>
</dbReference>
<dbReference type="Pfam" id="PF17917">
    <property type="entry name" value="RT_RNaseH"/>
    <property type="match status" value="1"/>
</dbReference>
<evidence type="ECO:0000256" key="3">
    <source>
        <dbReference type="ARBA" id="ARBA00022679"/>
    </source>
</evidence>
<dbReference type="InterPro" id="IPR021109">
    <property type="entry name" value="Peptidase_aspartic_dom_sf"/>
</dbReference>
<dbReference type="Gene3D" id="2.40.70.10">
    <property type="entry name" value="Acid Proteases"/>
    <property type="match status" value="1"/>
</dbReference>
<dbReference type="GO" id="GO:0006508">
    <property type="term" value="P:proteolysis"/>
    <property type="evidence" value="ECO:0007669"/>
    <property type="project" value="UniProtKB-KW"/>
</dbReference>
<evidence type="ECO:0000256" key="9">
    <source>
        <dbReference type="ARBA" id="ARBA00022918"/>
    </source>
</evidence>
<evidence type="ECO:0000256" key="5">
    <source>
        <dbReference type="ARBA" id="ARBA00022722"/>
    </source>
</evidence>
<evidence type="ECO:0000256" key="7">
    <source>
        <dbReference type="ARBA" id="ARBA00022759"/>
    </source>
</evidence>
<dbReference type="EMBL" id="JAMQYH010000001">
    <property type="protein sequence ID" value="KAJ1700880.1"/>
    <property type="molecule type" value="Genomic_DNA"/>
</dbReference>
<evidence type="ECO:0000259" key="13">
    <source>
        <dbReference type="PROSITE" id="PS50158"/>
    </source>
</evidence>
<dbReference type="Pfam" id="PF00098">
    <property type="entry name" value="zf-CCHC"/>
    <property type="match status" value="1"/>
</dbReference>
<dbReference type="Pfam" id="PF00078">
    <property type="entry name" value="RVT_1"/>
    <property type="match status" value="1"/>
</dbReference>
<keyword evidence="9" id="KW-0695">RNA-directed DNA polymerase</keyword>
<keyword evidence="16" id="KW-1185">Reference proteome</keyword>
<sequence length="1723" mass="197583">MESRPSVSNRDEQSREQTPTIEDQIRGYRLGHRARHELNRRLHLRPRGYQRTLESQLNPEAELNISQFRRVQTVPAEILYQAGGLFTTQYQVYQHYSDQRISVAGSQQLELPFITQQSFEELQRSGLQHLHIGLIMIRLFTLHRRAVGVNALVVFRDTRWSDDRSIIGTMEIDLTHDTQLAYIAPNIMLSIRDFFNHIQLVIQTHGYDTWQAGESNLLLTRSLIGRLSNTSYTGFRYNVSNVSDYLASRGVQAIPGQRYSTTELRGRQWIIRPSQQPEIQHPQEAVSQTRTDGSILLRFKNYAATPTPQGPSVGPNDEEQLSEEETAFMFWVEDDDDEPEDDTKIFWETLEIMAQPAVIQDYNPIWDTNDADDEDWINPFAKDGGIYTETETHAETETETETKASTTAQINNHETVLMMKLEYPKLKQFLEEIPVQEKAFSSVTSNYRPPSEPVMGPVTYPPGRLRTDVGASSSQFQGIRPRGLPGGIGRHQNEQWNLPTASQTQGAMLVLPEDIGLYNDTISRWESITLNLLSEKIFDDNKTKVVYIENLLGEIEKKIWIQWRTEFSTEYEQLIAIADDTQNVISQIRKVLLLEDPYQGTTEEQDRAYNDLERLSCENIKDLFLYMNDFKVLAAKSGRMYISSELSEKFFRKMTPLIGKELEQAFQAKFPNNTTGVMPRIHFSYQYLAEMCKKAALQRSLKDLTICSKIPIPGDYYRSNRKKFGLRKAKTYKGKPHDSHVRVFKRKHSDRIRKCKCFICGEEGHFARNCTRSQGNIARAAILENLDLPDDLDIVSVDLNEPDSDAICSLSEGETGNTEHHVRACLEELPYEGAFMLNITNYGWRCKVKLPQEQEICEHQFTEESSFTGPCSFCKENSNHKIGCERCGLTACPLCSNFYLGKPVKPKTQPRKYQNKDSLIKELFKYIEHLEAENERLNEELKILTGENLLKDLSKDFEELLTISKEKEKVENEIEEIHVMFTENPSHLIEEGQYKAEEITRPGQRKIINRLYNLVVLFEIPNLKPFEIRAILDTGATNCSICQTAVPEEALEDSPYPVHITGVNSRQIATKKLKGGQMTIGENKFRIPFTYSFPMGMRDGIQMLIGCNFIRSMQGGLRIEGNIITFYKNVTVVQTSTETVANTVAIEELGLEEIEYLTIQDSVYYQNQIHNKNFENRFATLLSRLKEQGFIGDNPLQHWSKNKVVCKLDIINPDLTIEDKPLKHVTPMMQEQFNRHIKSLLNIGVIRPSKSRHRTMAFIVNSGTSIDPKIEKEIKGKERMVLNYRTLNDNTHKDQYSLPEINTILKKISTSKIFSKFDLKSGFHQVAMHPDSIPWTAFIVPGGLYEWLVMPFGLKNAPAIFQRKMDNCFKGTESFIAVYIDDILVFSRNEEEHADHLEVMLSICEKHGLVLSPTKMKIAVPEIEFLGAHINREKIKLQPHIIKKIADFDIEMLKEKKGLRSWLDILNYARSYIPNLGTLLGPLYSKTSPHGDKRLKQSDISLIKRIQELVQNLPNLKFPPENAYIVLETDGCMEGWGGICKWKKMKGDPRSTEKICAYASGKFPTVKSTIDAEIHACMETLSAMKIHYLDKSEITLRTDCQAIISFYNKTSSNKPSRVRWIKFVDFVTGTGVQVNFEHIEGRLNTLADTLSRLTTYTLQSKCLTEEQEKLIGKLEPVLEELADKSISKIQLHLLQEKIMSHFLAIALSTSMPTTMTRKSMMEL</sequence>
<evidence type="ECO:0000256" key="10">
    <source>
        <dbReference type="PROSITE-ProRule" id="PRU00047"/>
    </source>
</evidence>
<protein>
    <recommendedName>
        <fullName evidence="1">RNA-directed DNA polymerase</fullName>
        <ecNumber evidence="1">2.7.7.49</ecNumber>
    </recommendedName>
</protein>
<dbReference type="InterPro" id="IPR036397">
    <property type="entry name" value="RNaseH_sf"/>
</dbReference>
<evidence type="ECO:0000256" key="8">
    <source>
        <dbReference type="ARBA" id="ARBA00022801"/>
    </source>
</evidence>
<dbReference type="InterPro" id="IPR041373">
    <property type="entry name" value="RT_RNaseH"/>
</dbReference>
<evidence type="ECO:0000313" key="15">
    <source>
        <dbReference type="EMBL" id="KAJ1700880.1"/>
    </source>
</evidence>
<evidence type="ECO:0000256" key="11">
    <source>
        <dbReference type="SAM" id="Coils"/>
    </source>
</evidence>
<dbReference type="Gene3D" id="3.30.70.270">
    <property type="match status" value="1"/>
</dbReference>
<dbReference type="InterPro" id="IPR043128">
    <property type="entry name" value="Rev_trsase/Diguanyl_cyclase"/>
</dbReference>
<dbReference type="PROSITE" id="PS50878">
    <property type="entry name" value="RT_POL"/>
    <property type="match status" value="1"/>
</dbReference>
<dbReference type="InterPro" id="IPR051320">
    <property type="entry name" value="Viral_Replic_Matur_Polypro"/>
</dbReference>
<dbReference type="SUPFAM" id="SSF56672">
    <property type="entry name" value="DNA/RNA polymerases"/>
    <property type="match status" value="1"/>
</dbReference>
<evidence type="ECO:0000256" key="12">
    <source>
        <dbReference type="SAM" id="MobiDB-lite"/>
    </source>
</evidence>
<keyword evidence="5" id="KW-0540">Nuclease</keyword>
<dbReference type="CDD" id="cd01647">
    <property type="entry name" value="RT_LTR"/>
    <property type="match status" value="1"/>
</dbReference>
<dbReference type="GO" id="GO:0004519">
    <property type="term" value="F:endonuclease activity"/>
    <property type="evidence" value="ECO:0007669"/>
    <property type="project" value="UniProtKB-KW"/>
</dbReference>
<keyword evidence="2" id="KW-0645">Protease</keyword>
<evidence type="ECO:0000256" key="2">
    <source>
        <dbReference type="ARBA" id="ARBA00022670"/>
    </source>
</evidence>
<evidence type="ECO:0000256" key="4">
    <source>
        <dbReference type="ARBA" id="ARBA00022695"/>
    </source>
</evidence>
<organism evidence="15 16">
    <name type="scientific">Rhynchospora breviuscula</name>
    <dbReference type="NCBI Taxonomy" id="2022672"/>
    <lineage>
        <taxon>Eukaryota</taxon>
        <taxon>Viridiplantae</taxon>
        <taxon>Streptophyta</taxon>
        <taxon>Embryophyta</taxon>
        <taxon>Tracheophyta</taxon>
        <taxon>Spermatophyta</taxon>
        <taxon>Magnoliopsida</taxon>
        <taxon>Liliopsida</taxon>
        <taxon>Poales</taxon>
        <taxon>Cyperaceae</taxon>
        <taxon>Cyperoideae</taxon>
        <taxon>Rhynchosporeae</taxon>
        <taxon>Rhynchospora</taxon>
    </lineage>
</organism>
<dbReference type="Pfam" id="PF22909">
    <property type="entry name" value="Caulimovir_coat_dom"/>
    <property type="match status" value="1"/>
</dbReference>
<dbReference type="OrthoDB" id="647769at2759"/>
<feature type="region of interest" description="Disordered" evidence="12">
    <location>
        <begin position="1"/>
        <end position="22"/>
    </location>
</feature>
<dbReference type="Proteomes" id="UP001151287">
    <property type="component" value="Unassembled WGS sequence"/>
</dbReference>
<comment type="caution">
    <text evidence="15">The sequence shown here is derived from an EMBL/GenBank/DDBJ whole genome shotgun (WGS) entry which is preliminary data.</text>
</comment>
<dbReference type="PANTHER" id="PTHR33064">
    <property type="entry name" value="POL PROTEIN"/>
    <property type="match status" value="1"/>
</dbReference>
<evidence type="ECO:0000259" key="14">
    <source>
        <dbReference type="PROSITE" id="PS50878"/>
    </source>
</evidence>
<keyword evidence="3" id="KW-0808">Transferase</keyword>
<dbReference type="PANTHER" id="PTHR33064:SF37">
    <property type="entry name" value="RIBONUCLEASE H"/>
    <property type="match status" value="1"/>
</dbReference>
<dbReference type="GO" id="GO:0003676">
    <property type="term" value="F:nucleic acid binding"/>
    <property type="evidence" value="ECO:0007669"/>
    <property type="project" value="InterPro"/>
</dbReference>
<keyword evidence="10" id="KW-0863">Zinc-finger</keyword>
<feature type="coiled-coil region" evidence="11">
    <location>
        <begin position="920"/>
        <end position="947"/>
    </location>
</feature>
<dbReference type="SUPFAM" id="SSF50630">
    <property type="entry name" value="Acid proteases"/>
    <property type="match status" value="1"/>
</dbReference>
<dbReference type="InterPro" id="IPR001878">
    <property type="entry name" value="Znf_CCHC"/>
</dbReference>
<feature type="compositionally biased region" description="Basic and acidic residues" evidence="12">
    <location>
        <begin position="1"/>
        <end position="15"/>
    </location>
</feature>
<evidence type="ECO:0000256" key="1">
    <source>
        <dbReference type="ARBA" id="ARBA00012493"/>
    </source>
</evidence>
<dbReference type="InterPro" id="IPR018061">
    <property type="entry name" value="Retropepsins"/>
</dbReference>
<dbReference type="InterPro" id="IPR043502">
    <property type="entry name" value="DNA/RNA_pol_sf"/>
</dbReference>
<keyword evidence="11" id="KW-0175">Coiled coil</keyword>
<dbReference type="InterPro" id="IPR036875">
    <property type="entry name" value="Znf_CCHC_sf"/>
</dbReference>
<dbReference type="GO" id="GO:0008270">
    <property type="term" value="F:zinc ion binding"/>
    <property type="evidence" value="ECO:0007669"/>
    <property type="project" value="UniProtKB-KW"/>
</dbReference>